<comment type="similarity">
    <text evidence="2">Belongs to the TBCC family.</text>
</comment>
<dbReference type="OrthoDB" id="194775at2759"/>
<evidence type="ECO:0000313" key="7">
    <source>
        <dbReference type="Proteomes" id="UP000756132"/>
    </source>
</evidence>
<dbReference type="Proteomes" id="UP000756132">
    <property type="component" value="Chromosome 11"/>
</dbReference>
<dbReference type="InterPro" id="IPR006599">
    <property type="entry name" value="CARP_motif"/>
</dbReference>
<evidence type="ECO:0000256" key="1">
    <source>
        <dbReference type="ARBA" id="ARBA00004496"/>
    </source>
</evidence>
<keyword evidence="7" id="KW-1185">Reference proteome</keyword>
<dbReference type="Pfam" id="PF07986">
    <property type="entry name" value="TBCC"/>
    <property type="match status" value="1"/>
</dbReference>
<evidence type="ECO:0000256" key="3">
    <source>
        <dbReference type="ARBA" id="ARBA00022490"/>
    </source>
</evidence>
<dbReference type="RefSeq" id="XP_047768093.1">
    <property type="nucleotide sequence ID" value="XM_047911982.1"/>
</dbReference>
<keyword evidence="4" id="KW-0143">Chaperone</keyword>
<keyword evidence="3" id="KW-0963">Cytoplasm</keyword>
<dbReference type="PROSITE" id="PS51329">
    <property type="entry name" value="C_CAP_COFACTOR_C"/>
    <property type="match status" value="1"/>
</dbReference>
<feature type="domain" description="C-CAP/cofactor C-like" evidence="5">
    <location>
        <begin position="222"/>
        <end position="348"/>
    </location>
</feature>
<evidence type="ECO:0000256" key="2">
    <source>
        <dbReference type="ARBA" id="ARBA00008848"/>
    </source>
</evidence>
<gene>
    <name evidence="6" type="ORF">CLAFUR5_12834</name>
</gene>
<dbReference type="GO" id="GO:0005737">
    <property type="term" value="C:cytoplasm"/>
    <property type="evidence" value="ECO:0007669"/>
    <property type="project" value="UniProtKB-SubCell"/>
</dbReference>
<dbReference type="AlphaFoldDB" id="A0A9Q8UVC4"/>
<dbReference type="GeneID" id="71992712"/>
<dbReference type="InterPro" id="IPR038397">
    <property type="entry name" value="TBCC_N_sf"/>
</dbReference>
<sequence length="394" mass="42978">MATAATDDHAPAVQLTANENFFRYLQHEVTDDLQEQMTRIESHGSSGGERADAVDHVRSVIARLSAEVQDASSYIPAYHQRTYGDAIKALNAKLHEVKTANAPRQKFSFKNRQLFSAEKNESAISLNDAAELASQKRRQIPGFPAHLSDASSYINTPASNAQTPANEREDVELAMKDSGAQGASASSDGLLSTDTVRLRKLSCSESNAVFIDSHEKIHVTLPSAASHATGSGTVSNVDHCIVDMSTPTTAGKPFAGLTLKNISSSLIICGHVAGAIHLTNVKNSVIVVASRQFRMHESSNCDVYLLATSRPILEDCSAIRFAPLPHAYMTEEDRNVENKWSNVDDFKWLRNEQSPHWSPMDPSKRVAEKIWRHVVPGGPDLSVENILDAVNLPT</sequence>
<dbReference type="OMA" id="YFQHEIT"/>
<dbReference type="InterPro" id="IPR027684">
    <property type="entry name" value="TBCC"/>
</dbReference>
<protein>
    <submittedName>
        <fullName evidence="6">Tubulin-folding cofactor C</fullName>
    </submittedName>
</protein>
<organism evidence="6 7">
    <name type="scientific">Passalora fulva</name>
    <name type="common">Tomato leaf mold</name>
    <name type="synonym">Cladosporium fulvum</name>
    <dbReference type="NCBI Taxonomy" id="5499"/>
    <lineage>
        <taxon>Eukaryota</taxon>
        <taxon>Fungi</taxon>
        <taxon>Dikarya</taxon>
        <taxon>Ascomycota</taxon>
        <taxon>Pezizomycotina</taxon>
        <taxon>Dothideomycetes</taxon>
        <taxon>Dothideomycetidae</taxon>
        <taxon>Mycosphaerellales</taxon>
        <taxon>Mycosphaerellaceae</taxon>
        <taxon>Fulvia</taxon>
    </lineage>
</organism>
<evidence type="ECO:0000259" key="5">
    <source>
        <dbReference type="PROSITE" id="PS51329"/>
    </source>
</evidence>
<dbReference type="GO" id="GO:0007023">
    <property type="term" value="P:post-chaperonin tubulin folding pathway"/>
    <property type="evidence" value="ECO:0007669"/>
    <property type="project" value="InterPro"/>
</dbReference>
<dbReference type="InterPro" id="IPR012945">
    <property type="entry name" value="Tubulin-bd_cofactor_C_dom"/>
</dbReference>
<dbReference type="PANTHER" id="PTHR15139">
    <property type="entry name" value="TUBULIN FOLDING COFACTOR C"/>
    <property type="match status" value="1"/>
</dbReference>
<dbReference type="InterPro" id="IPR016098">
    <property type="entry name" value="CAP/MinC_C"/>
</dbReference>
<evidence type="ECO:0000313" key="6">
    <source>
        <dbReference type="EMBL" id="UJO23727.1"/>
    </source>
</evidence>
<accession>A0A9Q8UVC4</accession>
<proteinExistence type="inferred from homology"/>
<dbReference type="SMART" id="SM00673">
    <property type="entry name" value="CARP"/>
    <property type="match status" value="1"/>
</dbReference>
<dbReference type="Gene3D" id="2.160.20.70">
    <property type="match status" value="1"/>
</dbReference>
<evidence type="ECO:0000256" key="4">
    <source>
        <dbReference type="ARBA" id="ARBA00023186"/>
    </source>
</evidence>
<dbReference type="GO" id="GO:0007021">
    <property type="term" value="P:tubulin complex assembly"/>
    <property type="evidence" value="ECO:0007669"/>
    <property type="project" value="TreeGrafter"/>
</dbReference>
<dbReference type="KEGG" id="ffu:CLAFUR5_12834"/>
<dbReference type="Gene3D" id="1.20.58.1250">
    <property type="entry name" value="Tubulin Binding Cofactor C, N-terminal domain"/>
    <property type="match status" value="1"/>
</dbReference>
<dbReference type="EMBL" id="CP090173">
    <property type="protein sequence ID" value="UJO23727.1"/>
    <property type="molecule type" value="Genomic_DNA"/>
</dbReference>
<reference evidence="6" key="1">
    <citation type="submission" date="2021-12" db="EMBL/GenBank/DDBJ databases">
        <authorList>
            <person name="Zaccaron A."/>
            <person name="Stergiopoulos I."/>
        </authorList>
    </citation>
    <scope>NUCLEOTIDE SEQUENCE</scope>
    <source>
        <strain evidence="6">Race5_Kim</strain>
    </source>
</reference>
<dbReference type="PANTHER" id="PTHR15139:SF0">
    <property type="entry name" value="TUBULIN-SPECIFIC CHAPERONE C"/>
    <property type="match status" value="1"/>
</dbReference>
<dbReference type="InterPro" id="IPR017901">
    <property type="entry name" value="C-CAP_CF_C-like"/>
</dbReference>
<name>A0A9Q8UVC4_PASFU</name>
<comment type="subcellular location">
    <subcellularLocation>
        <location evidence="1">Cytoplasm</location>
    </subcellularLocation>
</comment>
<reference evidence="6" key="2">
    <citation type="journal article" date="2022" name="Microb. Genom.">
        <title>A chromosome-scale genome assembly of the tomato pathogen Cladosporium fulvum reveals a compartmentalized genome architecture and the presence of a dispensable chromosome.</title>
        <authorList>
            <person name="Zaccaron A.Z."/>
            <person name="Chen L.H."/>
            <person name="Samaras A."/>
            <person name="Stergiopoulos I."/>
        </authorList>
    </citation>
    <scope>NUCLEOTIDE SEQUENCE</scope>
    <source>
        <strain evidence="6">Race5_Kim</strain>
    </source>
</reference>